<name>A0A931ICV2_9NOCA</name>
<comment type="caution">
    <text evidence="4">The sequence shown here is derived from an EMBL/GenBank/DDBJ whole genome shotgun (WGS) entry which is preliminary data.</text>
</comment>
<dbReference type="Gene3D" id="3.40.50.150">
    <property type="entry name" value="Vaccinia Virus protein VP39"/>
    <property type="match status" value="1"/>
</dbReference>
<evidence type="ECO:0000259" key="3">
    <source>
        <dbReference type="Pfam" id="PF13649"/>
    </source>
</evidence>
<accession>A0A931ICV2</accession>
<dbReference type="GO" id="GO:0008168">
    <property type="term" value="F:methyltransferase activity"/>
    <property type="evidence" value="ECO:0007669"/>
    <property type="project" value="UniProtKB-KW"/>
</dbReference>
<dbReference type="GO" id="GO:0032259">
    <property type="term" value="P:methylation"/>
    <property type="evidence" value="ECO:0007669"/>
    <property type="project" value="UniProtKB-KW"/>
</dbReference>
<evidence type="ECO:0000256" key="1">
    <source>
        <dbReference type="ARBA" id="ARBA00022603"/>
    </source>
</evidence>
<dbReference type="InterPro" id="IPR051052">
    <property type="entry name" value="Diverse_substrate_MTase"/>
</dbReference>
<dbReference type="InterPro" id="IPR041698">
    <property type="entry name" value="Methyltransf_25"/>
</dbReference>
<dbReference type="EMBL" id="JADMLG010000006">
    <property type="protein sequence ID" value="MBH0777812.1"/>
    <property type="molecule type" value="Genomic_DNA"/>
</dbReference>
<dbReference type="Proteomes" id="UP000655751">
    <property type="component" value="Unassembled WGS sequence"/>
</dbReference>
<dbReference type="PANTHER" id="PTHR44942">
    <property type="entry name" value="METHYLTRANSF_11 DOMAIN-CONTAINING PROTEIN"/>
    <property type="match status" value="1"/>
</dbReference>
<dbReference type="Pfam" id="PF13649">
    <property type="entry name" value="Methyltransf_25"/>
    <property type="match status" value="1"/>
</dbReference>
<organism evidence="4 5">
    <name type="scientific">Nocardia bovistercoris</name>
    <dbReference type="NCBI Taxonomy" id="2785916"/>
    <lineage>
        <taxon>Bacteria</taxon>
        <taxon>Bacillati</taxon>
        <taxon>Actinomycetota</taxon>
        <taxon>Actinomycetes</taxon>
        <taxon>Mycobacteriales</taxon>
        <taxon>Nocardiaceae</taxon>
        <taxon>Nocardia</taxon>
    </lineage>
</organism>
<keyword evidence="2" id="KW-0808">Transferase</keyword>
<protein>
    <submittedName>
        <fullName evidence="4">Class I SAM-dependent methyltransferase</fullName>
    </submittedName>
</protein>
<dbReference type="PANTHER" id="PTHR44942:SF4">
    <property type="entry name" value="METHYLTRANSFERASE TYPE 11 DOMAIN-CONTAINING PROTEIN"/>
    <property type="match status" value="1"/>
</dbReference>
<sequence length="267" mass="29471">MTHSLDESSRTPFAGTAWHYARYRPGYPDVFFTDLVARFHLDGTGRLLDLGCGTGQLTLRLAAHVAAAIGIDPEPEMLTEAAGRAQAAHITNVTWARGSSADLPGELGRFDLVTMGRSFHWMDREHVLTALDGMVDDHGGLVIANDSCLVRSATTWQQAIEDVQQRFLPPDWQASVPDLPDGGESHQAILARSAFRQVQQRAYQFTRTWTIEQAIGYLYSTSMPLRRLLGDSRSAFEQEVTDTLLAIDPAGQFTEPVTLEVLTATKQ</sequence>
<proteinExistence type="predicted"/>
<dbReference type="SUPFAM" id="SSF53335">
    <property type="entry name" value="S-adenosyl-L-methionine-dependent methyltransferases"/>
    <property type="match status" value="1"/>
</dbReference>
<reference evidence="4" key="1">
    <citation type="submission" date="2020-11" db="EMBL/GenBank/DDBJ databases">
        <title>Nocardia NEAU-351.nov., a novel actinomycete isolated from the cow dung.</title>
        <authorList>
            <person name="Zhang X."/>
        </authorList>
    </citation>
    <scope>NUCLEOTIDE SEQUENCE</scope>
    <source>
        <strain evidence="4">NEAU-351</strain>
    </source>
</reference>
<keyword evidence="1 4" id="KW-0489">Methyltransferase</keyword>
<feature type="domain" description="Methyltransferase" evidence="3">
    <location>
        <begin position="48"/>
        <end position="134"/>
    </location>
</feature>
<gene>
    <name evidence="4" type="ORF">IT779_16170</name>
</gene>
<evidence type="ECO:0000313" key="4">
    <source>
        <dbReference type="EMBL" id="MBH0777812.1"/>
    </source>
</evidence>
<keyword evidence="5" id="KW-1185">Reference proteome</keyword>
<dbReference type="CDD" id="cd02440">
    <property type="entry name" value="AdoMet_MTases"/>
    <property type="match status" value="1"/>
</dbReference>
<evidence type="ECO:0000256" key="2">
    <source>
        <dbReference type="ARBA" id="ARBA00022679"/>
    </source>
</evidence>
<dbReference type="AlphaFoldDB" id="A0A931ICV2"/>
<dbReference type="RefSeq" id="WP_196150139.1">
    <property type="nucleotide sequence ID" value="NZ_JADMLG010000006.1"/>
</dbReference>
<evidence type="ECO:0000313" key="5">
    <source>
        <dbReference type="Proteomes" id="UP000655751"/>
    </source>
</evidence>
<dbReference type="InterPro" id="IPR029063">
    <property type="entry name" value="SAM-dependent_MTases_sf"/>
</dbReference>